<dbReference type="PANTHER" id="PTHR22778:SF55">
    <property type="entry name" value="ESTERASE C25G4.2-LIKE"/>
    <property type="match status" value="1"/>
</dbReference>
<keyword evidence="4" id="KW-1185">Reference proteome</keyword>
<reference evidence="3" key="1">
    <citation type="submission" date="2023-07" db="EMBL/GenBank/DDBJ databases">
        <title>draft genome sequence of fig (Ficus carica).</title>
        <authorList>
            <person name="Takahashi T."/>
            <person name="Nishimura K."/>
        </authorList>
    </citation>
    <scope>NUCLEOTIDE SEQUENCE</scope>
</reference>
<proteinExistence type="predicted"/>
<feature type="compositionally biased region" description="Basic and acidic residues" evidence="1">
    <location>
        <begin position="281"/>
        <end position="290"/>
    </location>
</feature>
<dbReference type="Pfam" id="PF03959">
    <property type="entry name" value="FSH1"/>
    <property type="match status" value="2"/>
</dbReference>
<evidence type="ECO:0000256" key="1">
    <source>
        <dbReference type="SAM" id="MobiDB-lite"/>
    </source>
</evidence>
<dbReference type="EMBL" id="BTGU01000098">
    <property type="protein sequence ID" value="GMN60340.1"/>
    <property type="molecule type" value="Genomic_DNA"/>
</dbReference>
<sequence>MNEIQHKKFLKNWSWWKSIKRGKGLPGEILSVGDGHGGAELQGGNGRRRWRGWRQWGRRKNDRDLGRLGKAFGTRAARSDRRRRWTPSKVVGGLGLLQKGEGSVCADFPDGIFPAQGKSDIEGIFPPPYFEWFQFDKDFTEYTNLEECISYLCDYITSKGPFHGLLGFSQFRDPKICEVAYKDPIKVKSVHFIGAKDWLKLPSEDLATAFHNPLIIRHPQGHTVPRLDEEAIKQLRSWTEEIFQCNSINGSTVAENHEKGNGEPKEDGEQSKYSKPLNNNREMENGKPEDNGEQINLKAANGVQIENKIPVHKNINKRQEEVVEENQAQ</sequence>
<feature type="region of interest" description="Disordered" evidence="1">
    <location>
        <begin position="249"/>
        <end position="297"/>
    </location>
</feature>
<name>A0AA88DSE3_FICCA</name>
<dbReference type="Gene3D" id="3.40.50.1820">
    <property type="entry name" value="alpha/beta hydrolase"/>
    <property type="match status" value="2"/>
</dbReference>
<accession>A0AA88DSE3</accession>
<feature type="compositionally biased region" description="Basic and acidic residues" evidence="1">
    <location>
        <begin position="255"/>
        <end position="272"/>
    </location>
</feature>
<comment type="caution">
    <text evidence="3">The sequence shown here is derived from an EMBL/GenBank/DDBJ whole genome shotgun (WGS) entry which is preliminary data.</text>
</comment>
<dbReference type="AlphaFoldDB" id="A0AA88DSE3"/>
<dbReference type="PANTHER" id="PTHR22778">
    <property type="entry name" value="OVARIAN CANCER GENE-2 PROTEIN-RELATED"/>
    <property type="match status" value="1"/>
</dbReference>
<protein>
    <recommendedName>
        <fullName evidence="2">Serine hydrolase domain-containing protein</fullName>
    </recommendedName>
</protein>
<evidence type="ECO:0000313" key="4">
    <source>
        <dbReference type="Proteomes" id="UP001187192"/>
    </source>
</evidence>
<dbReference type="InterPro" id="IPR029058">
    <property type="entry name" value="AB_hydrolase_fold"/>
</dbReference>
<evidence type="ECO:0000259" key="2">
    <source>
        <dbReference type="Pfam" id="PF03959"/>
    </source>
</evidence>
<feature type="domain" description="Serine hydrolase" evidence="2">
    <location>
        <begin position="178"/>
        <end position="230"/>
    </location>
</feature>
<feature type="domain" description="Serine hydrolase" evidence="2">
    <location>
        <begin position="104"/>
        <end position="170"/>
    </location>
</feature>
<organism evidence="3 4">
    <name type="scientific">Ficus carica</name>
    <name type="common">Common fig</name>
    <dbReference type="NCBI Taxonomy" id="3494"/>
    <lineage>
        <taxon>Eukaryota</taxon>
        <taxon>Viridiplantae</taxon>
        <taxon>Streptophyta</taxon>
        <taxon>Embryophyta</taxon>
        <taxon>Tracheophyta</taxon>
        <taxon>Spermatophyta</taxon>
        <taxon>Magnoliopsida</taxon>
        <taxon>eudicotyledons</taxon>
        <taxon>Gunneridae</taxon>
        <taxon>Pentapetalae</taxon>
        <taxon>rosids</taxon>
        <taxon>fabids</taxon>
        <taxon>Rosales</taxon>
        <taxon>Moraceae</taxon>
        <taxon>Ficeae</taxon>
        <taxon>Ficus</taxon>
    </lineage>
</organism>
<dbReference type="Proteomes" id="UP001187192">
    <property type="component" value="Unassembled WGS sequence"/>
</dbReference>
<gene>
    <name evidence="3" type="ORF">TIFTF001_029431</name>
</gene>
<evidence type="ECO:0000313" key="3">
    <source>
        <dbReference type="EMBL" id="GMN60340.1"/>
    </source>
</evidence>
<dbReference type="InterPro" id="IPR005645">
    <property type="entry name" value="FSH-like_dom"/>
</dbReference>